<proteinExistence type="predicted"/>
<name>A0ABC8JXJ5_ERUVS</name>
<accession>A0ABC8JXJ5</accession>
<dbReference type="Proteomes" id="UP001642260">
    <property type="component" value="Unassembled WGS sequence"/>
</dbReference>
<dbReference type="AlphaFoldDB" id="A0ABC8JXJ5"/>
<evidence type="ECO:0000313" key="2">
    <source>
        <dbReference type="Proteomes" id="UP001642260"/>
    </source>
</evidence>
<gene>
    <name evidence="1" type="ORF">ERUC_LOCUS14934</name>
</gene>
<organism evidence="1 2">
    <name type="scientific">Eruca vesicaria subsp. sativa</name>
    <name type="common">Garden rocket</name>
    <name type="synonym">Eruca sativa</name>
    <dbReference type="NCBI Taxonomy" id="29727"/>
    <lineage>
        <taxon>Eukaryota</taxon>
        <taxon>Viridiplantae</taxon>
        <taxon>Streptophyta</taxon>
        <taxon>Embryophyta</taxon>
        <taxon>Tracheophyta</taxon>
        <taxon>Spermatophyta</taxon>
        <taxon>Magnoliopsida</taxon>
        <taxon>eudicotyledons</taxon>
        <taxon>Gunneridae</taxon>
        <taxon>Pentapetalae</taxon>
        <taxon>rosids</taxon>
        <taxon>malvids</taxon>
        <taxon>Brassicales</taxon>
        <taxon>Brassicaceae</taxon>
        <taxon>Brassiceae</taxon>
        <taxon>Eruca</taxon>
    </lineage>
</organism>
<evidence type="ECO:0000313" key="1">
    <source>
        <dbReference type="EMBL" id="CAH8338626.1"/>
    </source>
</evidence>
<protein>
    <submittedName>
        <fullName evidence="1">Uncharacterized protein</fullName>
    </submittedName>
</protein>
<dbReference type="EMBL" id="CAKOAT010140709">
    <property type="protein sequence ID" value="CAH8338626.1"/>
    <property type="molecule type" value="Genomic_DNA"/>
</dbReference>
<keyword evidence="2" id="KW-1185">Reference proteome</keyword>
<sequence length="166" mass="18638">MSGKLYHNCPNAGNPYHECSDRCFERINSRGVPKKEKKSFGFGKPAWRKESHPISPVRVVAENRWPLLSYYAKKMVASESPSCSSSDDTFNVNLSRPPSPLHGNKSESVINWLPMSPSLAVYCKKDSFASNVSIYSLSLCYHSSLFSVYLFGESLMFPLCSLITVR</sequence>
<reference evidence="1 2" key="1">
    <citation type="submission" date="2022-03" db="EMBL/GenBank/DDBJ databases">
        <authorList>
            <person name="Macdonald S."/>
            <person name="Ahmed S."/>
            <person name="Newling K."/>
        </authorList>
    </citation>
    <scope>NUCLEOTIDE SEQUENCE [LARGE SCALE GENOMIC DNA]</scope>
</reference>
<comment type="caution">
    <text evidence="1">The sequence shown here is derived from an EMBL/GenBank/DDBJ whole genome shotgun (WGS) entry which is preliminary data.</text>
</comment>